<feature type="domain" description="N-acetyltransferase" evidence="3">
    <location>
        <begin position="3"/>
        <end position="156"/>
    </location>
</feature>
<dbReference type="CDD" id="cd04301">
    <property type="entry name" value="NAT_SF"/>
    <property type="match status" value="1"/>
</dbReference>
<dbReference type="InterPro" id="IPR016181">
    <property type="entry name" value="Acyl_CoA_acyltransferase"/>
</dbReference>
<dbReference type="PROSITE" id="PS51186">
    <property type="entry name" value="GNAT"/>
    <property type="match status" value="1"/>
</dbReference>
<evidence type="ECO:0000256" key="2">
    <source>
        <dbReference type="ARBA" id="ARBA00023315"/>
    </source>
</evidence>
<evidence type="ECO:0000259" key="3">
    <source>
        <dbReference type="PROSITE" id="PS51186"/>
    </source>
</evidence>
<evidence type="ECO:0000256" key="1">
    <source>
        <dbReference type="ARBA" id="ARBA00022679"/>
    </source>
</evidence>
<dbReference type="EMBL" id="JABEMD010000047">
    <property type="protein sequence ID" value="NNH13393.1"/>
    <property type="molecule type" value="Genomic_DNA"/>
</dbReference>
<evidence type="ECO:0000313" key="5">
    <source>
        <dbReference type="Proteomes" id="UP000542973"/>
    </source>
</evidence>
<dbReference type="PANTHER" id="PTHR43800">
    <property type="entry name" value="PEPTIDYL-LYSINE N-ACETYLTRANSFERASE YJAB"/>
    <property type="match status" value="1"/>
</dbReference>
<dbReference type="GO" id="GO:0016747">
    <property type="term" value="F:acyltransferase activity, transferring groups other than amino-acyl groups"/>
    <property type="evidence" value="ECO:0007669"/>
    <property type="project" value="InterPro"/>
</dbReference>
<keyword evidence="2" id="KW-0012">Acyltransferase</keyword>
<keyword evidence="1 4" id="KW-0808">Transferase</keyword>
<dbReference type="PANTHER" id="PTHR43800:SF1">
    <property type="entry name" value="PEPTIDYL-LYSINE N-ACETYLTRANSFERASE YJAB"/>
    <property type="match status" value="1"/>
</dbReference>
<name>A0A849BHY3_9BURK</name>
<dbReference type="SUPFAM" id="SSF55729">
    <property type="entry name" value="Acyl-CoA N-acyltransferases (Nat)"/>
    <property type="match status" value="1"/>
</dbReference>
<organism evidence="4 5">
    <name type="scientific">Cupriavidus gilardii</name>
    <dbReference type="NCBI Taxonomy" id="82541"/>
    <lineage>
        <taxon>Bacteria</taxon>
        <taxon>Pseudomonadati</taxon>
        <taxon>Pseudomonadota</taxon>
        <taxon>Betaproteobacteria</taxon>
        <taxon>Burkholderiales</taxon>
        <taxon>Burkholderiaceae</taxon>
        <taxon>Cupriavidus</taxon>
    </lineage>
</organism>
<sequence>MAALIRLADRSDAASLPDIERSAAELFRSVPALAWIADDDVLAPEVHLRFIAAGTAWVAVDDTGKVRGFLSAERFGQALHIWELAVHRDWQGQGCGRALVSQAIEHARRQRLSAVTLTTFRDLPWNEPFYRRLGFDAIEGDALDERLTAVLQHERELGLPVHLRCAMRLVLDVPRSGTEAAPPASP</sequence>
<dbReference type="AlphaFoldDB" id="A0A849BHY3"/>
<evidence type="ECO:0000313" key="4">
    <source>
        <dbReference type="EMBL" id="NNH13393.1"/>
    </source>
</evidence>
<comment type="caution">
    <text evidence="4">The sequence shown here is derived from an EMBL/GenBank/DDBJ whole genome shotgun (WGS) entry which is preliminary data.</text>
</comment>
<dbReference type="Proteomes" id="UP000542973">
    <property type="component" value="Unassembled WGS sequence"/>
</dbReference>
<dbReference type="Pfam" id="PF00583">
    <property type="entry name" value="Acetyltransf_1"/>
    <property type="match status" value="1"/>
</dbReference>
<protein>
    <submittedName>
        <fullName evidence="4">GNAT family N-acetyltransferase</fullName>
    </submittedName>
</protein>
<dbReference type="InterPro" id="IPR000182">
    <property type="entry name" value="GNAT_dom"/>
</dbReference>
<dbReference type="Gene3D" id="3.40.630.30">
    <property type="match status" value="1"/>
</dbReference>
<gene>
    <name evidence="4" type="ORF">HLB16_21290</name>
</gene>
<proteinExistence type="predicted"/>
<accession>A0A849BHY3</accession>
<reference evidence="4 5" key="1">
    <citation type="submission" date="2020-05" db="EMBL/GenBank/DDBJ databases">
        <title>MicrobeNet Type strains.</title>
        <authorList>
            <person name="Nicholson A.C."/>
        </authorList>
    </citation>
    <scope>NUCLEOTIDE SEQUENCE [LARGE SCALE GENOMIC DNA]</scope>
    <source>
        <strain evidence="4 5">ATCC 700815</strain>
    </source>
</reference>